<comment type="caution">
    <text evidence="3">The sequence shown here is derived from an EMBL/GenBank/DDBJ whole genome shotgun (WGS) entry which is preliminary data.</text>
</comment>
<accession>A0ABQ6PM99</accession>
<protein>
    <recommendedName>
        <fullName evidence="2">TonB-dependent receptor plug domain-containing protein</fullName>
    </recommendedName>
</protein>
<reference evidence="3 4" key="1">
    <citation type="submission" date="2023-08" db="EMBL/GenBank/DDBJ databases">
        <title>Draft genome sequence of Algoriphagus confluentis.</title>
        <authorList>
            <person name="Takatani N."/>
            <person name="Hosokawa M."/>
            <person name="Sawabe T."/>
        </authorList>
    </citation>
    <scope>NUCLEOTIDE SEQUENCE [LARGE SCALE GENOMIC DNA]</scope>
    <source>
        <strain evidence="3 4">NBRC 111222</strain>
    </source>
</reference>
<dbReference type="InterPro" id="IPR012910">
    <property type="entry name" value="Plug_dom"/>
</dbReference>
<name>A0ABQ6PM99_9BACT</name>
<gene>
    <name evidence="3" type="ORF">Aconfl_14140</name>
</gene>
<organism evidence="3 4">
    <name type="scientific">Algoriphagus confluentis</name>
    <dbReference type="NCBI Taxonomy" id="1697556"/>
    <lineage>
        <taxon>Bacteria</taxon>
        <taxon>Pseudomonadati</taxon>
        <taxon>Bacteroidota</taxon>
        <taxon>Cytophagia</taxon>
        <taxon>Cytophagales</taxon>
        <taxon>Cyclobacteriaceae</taxon>
        <taxon>Algoriphagus</taxon>
    </lineage>
</organism>
<dbReference type="InterPro" id="IPR008969">
    <property type="entry name" value="CarboxyPept-like_regulatory"/>
</dbReference>
<dbReference type="InterPro" id="IPR037066">
    <property type="entry name" value="Plug_dom_sf"/>
</dbReference>
<dbReference type="RefSeq" id="WP_338223516.1">
    <property type="nucleotide sequence ID" value="NZ_BTPD01000004.1"/>
</dbReference>
<dbReference type="Proteomes" id="UP001338309">
    <property type="component" value="Unassembled WGS sequence"/>
</dbReference>
<evidence type="ECO:0000313" key="4">
    <source>
        <dbReference type="Proteomes" id="UP001338309"/>
    </source>
</evidence>
<proteinExistence type="predicted"/>
<feature type="chain" id="PRO_5045041402" description="TonB-dependent receptor plug domain-containing protein" evidence="1">
    <location>
        <begin position="22"/>
        <end position="922"/>
    </location>
</feature>
<feature type="signal peptide" evidence="1">
    <location>
        <begin position="1"/>
        <end position="21"/>
    </location>
</feature>
<evidence type="ECO:0000313" key="3">
    <source>
        <dbReference type="EMBL" id="GMQ28771.1"/>
    </source>
</evidence>
<dbReference type="SUPFAM" id="SSF49464">
    <property type="entry name" value="Carboxypeptidase regulatory domain-like"/>
    <property type="match status" value="1"/>
</dbReference>
<dbReference type="Gene3D" id="2.60.40.1930">
    <property type="match status" value="1"/>
</dbReference>
<dbReference type="Pfam" id="PF07715">
    <property type="entry name" value="Plug"/>
    <property type="match status" value="1"/>
</dbReference>
<keyword evidence="4" id="KW-1185">Reference proteome</keyword>
<dbReference type="Gene3D" id="2.170.130.10">
    <property type="entry name" value="TonB-dependent receptor, plug domain"/>
    <property type="match status" value="1"/>
</dbReference>
<sequence>MQKSLVLTLLFGVFLISPVFSQTGTISGVVKDAETGETLPFCNVFINNTTISTVTDMDGSYTLSNLEPGPVELGFSFLGYESQSKTVTLSPGGKLTVNLNMKPFAQELTDVEIKAKRDKAWERDLRKFQNLFIGIDEAASKTEILNPWVVDFPTSEEKNSFVAKAELPLEIQNNYLGYKITFDLREFFDSPTQSRISGSARFEELTPESDLQRSSWEKNRADVYRKSPMNMFRALLNGTAEREGFYLYGDKPGGSESMNMRTDIFANELGKSVVPYKADPLVVPTSPPGTFLINLKGRIEVHYQKGYAQANTYRDAPYPVSWLEVRGGQVKVRENGMVLNAQDLVFSGDMDRKRISNLLPLDYDAERAIQLQDLAKTAKNYQEKVYLHTDKAYYYAGDQVYFQGYFAYGNPYLRDELSKVLHVELISMDRDMVIEKKFPIRDGVVTGDFYLPDTLSQKRYFLRAYTNWNRNYGPGHYFQQPLAVLSPYDRVAPASAQQGFKNQGIVLQTSKSEGLEAREKVSLTIATQGPKGQAISARLSVAVTDAKEIVPISRPVEMNQTLDLGGVSEEMGLERFSYPVEKSLIQEGIVRDAKGKGSSAQVTAFVNDFQGMIDLEANKDGIFRLEEMEFYGPMKLAFSATDNKGKPLPDIELQDQLKAPVALPSDPQFPTIIQTDLPIRPLEKEEEMEELEEVVVEEKGEVLRQAIYGKPDFVVTGEELTITGNTSDLVASLAGKVPGMRVTLVGATGQQQIRLRGGSGTVTGSSEPVVMLNGSIMASTGTSTAADNLRNINPFDIDRVEVVTRIASMLGDQGRNGVIAVYLKENGNSALPFAGKGIKEFVIEGYQPPGTFFTVDYTVEKDTAIPDFRQTLYWNPFLVTDESGKVDISFFTNDRPGPVLIEVRGMGANGEILFGTFLINRQ</sequence>
<keyword evidence="1" id="KW-0732">Signal</keyword>
<dbReference type="SUPFAM" id="SSF56935">
    <property type="entry name" value="Porins"/>
    <property type="match status" value="1"/>
</dbReference>
<dbReference type="EMBL" id="BTPD01000004">
    <property type="protein sequence ID" value="GMQ28771.1"/>
    <property type="molecule type" value="Genomic_DNA"/>
</dbReference>
<evidence type="ECO:0000256" key="1">
    <source>
        <dbReference type="SAM" id="SignalP"/>
    </source>
</evidence>
<dbReference type="Gene3D" id="2.60.40.1120">
    <property type="entry name" value="Carboxypeptidase-like, regulatory domain"/>
    <property type="match status" value="1"/>
</dbReference>
<evidence type="ECO:0000259" key="2">
    <source>
        <dbReference type="Pfam" id="PF07715"/>
    </source>
</evidence>
<dbReference type="Pfam" id="PF13715">
    <property type="entry name" value="CarbopepD_reg_2"/>
    <property type="match status" value="1"/>
</dbReference>
<feature type="domain" description="TonB-dependent receptor plug" evidence="2">
    <location>
        <begin position="714"/>
        <end position="815"/>
    </location>
</feature>